<organism evidence="2 3">
    <name type="scientific">Flavobacterium arsenatis</name>
    <dbReference type="NCBI Taxonomy" id="1484332"/>
    <lineage>
        <taxon>Bacteria</taxon>
        <taxon>Pseudomonadati</taxon>
        <taxon>Bacteroidota</taxon>
        <taxon>Flavobacteriia</taxon>
        <taxon>Flavobacteriales</taxon>
        <taxon>Flavobacteriaceae</taxon>
        <taxon>Flavobacterium</taxon>
    </lineage>
</organism>
<protein>
    <submittedName>
        <fullName evidence="2">Uncharacterized protein</fullName>
    </submittedName>
</protein>
<accession>A0ABU1TNN2</accession>
<feature type="transmembrane region" description="Helical" evidence="1">
    <location>
        <begin position="15"/>
        <end position="32"/>
    </location>
</feature>
<keyword evidence="1" id="KW-0812">Transmembrane</keyword>
<comment type="caution">
    <text evidence="2">The sequence shown here is derived from an EMBL/GenBank/DDBJ whole genome shotgun (WGS) entry which is preliminary data.</text>
</comment>
<gene>
    <name evidence="2" type="ORF">J2X31_001580</name>
</gene>
<reference evidence="2 3" key="1">
    <citation type="submission" date="2023-07" db="EMBL/GenBank/DDBJ databases">
        <title>Sorghum-associated microbial communities from plants grown in Nebraska, USA.</title>
        <authorList>
            <person name="Schachtman D."/>
        </authorList>
    </citation>
    <scope>NUCLEOTIDE SEQUENCE [LARGE SCALE GENOMIC DNA]</scope>
    <source>
        <strain evidence="2 3">3773</strain>
    </source>
</reference>
<name>A0ABU1TNN2_9FLAO</name>
<proteinExistence type="predicted"/>
<evidence type="ECO:0000313" key="2">
    <source>
        <dbReference type="EMBL" id="MDR6967569.1"/>
    </source>
</evidence>
<keyword evidence="1" id="KW-0472">Membrane</keyword>
<dbReference type="RefSeq" id="WP_310025768.1">
    <property type="nucleotide sequence ID" value="NZ_JAVDVI010000005.1"/>
</dbReference>
<evidence type="ECO:0000313" key="3">
    <source>
        <dbReference type="Proteomes" id="UP001255185"/>
    </source>
</evidence>
<keyword evidence="3" id="KW-1185">Reference proteome</keyword>
<evidence type="ECO:0000256" key="1">
    <source>
        <dbReference type="SAM" id="Phobius"/>
    </source>
</evidence>
<dbReference type="EMBL" id="JAVDVI010000005">
    <property type="protein sequence ID" value="MDR6967569.1"/>
    <property type="molecule type" value="Genomic_DNA"/>
</dbReference>
<dbReference type="Proteomes" id="UP001255185">
    <property type="component" value="Unassembled WGS sequence"/>
</dbReference>
<keyword evidence="1" id="KW-1133">Transmembrane helix</keyword>
<sequence length="67" mass="7609">MAPSGLKSQSFYPSVWKKIGFLALMVATILLFRGSEQKIVHPAGTWILKKPERFAPEIIRQKKIPTQ</sequence>